<dbReference type="InterPro" id="IPR012258">
    <property type="entry name" value="Acyl-CoA_oxidase"/>
</dbReference>
<dbReference type="SUPFAM" id="SSF47203">
    <property type="entry name" value="Acyl-CoA dehydrogenase C-terminal domain-like"/>
    <property type="match status" value="1"/>
</dbReference>
<dbReference type="Gene3D" id="2.40.110.10">
    <property type="entry name" value="Butyryl-CoA Dehydrogenase, subunit A, domain 2"/>
    <property type="match status" value="1"/>
</dbReference>
<evidence type="ECO:0000313" key="12">
    <source>
        <dbReference type="EMBL" id="EFC44562.1"/>
    </source>
</evidence>
<evidence type="ECO:0000313" key="13">
    <source>
        <dbReference type="Proteomes" id="UP000006671"/>
    </source>
</evidence>
<dbReference type="RefSeq" id="XP_002677306.1">
    <property type="nucleotide sequence ID" value="XM_002677260.1"/>
</dbReference>
<evidence type="ECO:0000256" key="1">
    <source>
        <dbReference type="ARBA" id="ARBA00001974"/>
    </source>
</evidence>
<dbReference type="FunFam" id="1.20.140.10:FF:000010">
    <property type="entry name" value="Acyl-coenzyme A oxidase"/>
    <property type="match status" value="1"/>
</dbReference>
<sequence length="459" mass="52172">MRSGDENSQLYSNTCSGQSNNNDLSCAKCTAFSSTQFKEEMINRYYTPEQAKIRQDIYDLVKDNPLFERKYGLSKEQERQLTHDRAVYIIQKLRPFELEHFRTDPKRFFTFLDTVNNIDFGVAGRSMIHFGLFGGSVLYFGTEKHKQFQDRIVNDFGKIFGMFCMSEIGHASNVQQIETLAIYDHQSKTINIRTPSDSAVKVWSGGAAQFAQWAVVFAQLVVDKKCGVHAFLVPIRSEKDHSVLPGIRIRDLGSKIGLNCLDNGRVWFDVKISKDLMLDRFGTIDENGQYKTSIPDESVRFLAHVQALLIGRIMTASSSLNALKMALEITLKYAVHRRQFGPTNSGEELQIINYLSYQRRLYPYLAFSFVAHFSVEDLKRKYETNSDSKMIHTLASCLKAKCSDISLLGCQECRKSSGAQGFLSANRIGEMRDIADASITYEGDNNVLYQTASRNLVRR</sequence>
<dbReference type="KEGG" id="ngr:NAEGRDRAFT_33525"/>
<evidence type="ECO:0000256" key="3">
    <source>
        <dbReference type="ARBA" id="ARBA00006288"/>
    </source>
</evidence>
<dbReference type="GeneID" id="8848759"/>
<dbReference type="InterPro" id="IPR009100">
    <property type="entry name" value="AcylCoA_DH/oxidase_NM_dom_sf"/>
</dbReference>
<dbReference type="GO" id="GO:0033540">
    <property type="term" value="P:fatty acid beta-oxidation using acyl-CoA oxidase"/>
    <property type="evidence" value="ECO:0007669"/>
    <property type="project" value="TreeGrafter"/>
</dbReference>
<dbReference type="InParanoid" id="D2VET7"/>
<dbReference type="InterPro" id="IPR046373">
    <property type="entry name" value="Acyl-CoA_Oxase/DH_mid-dom_sf"/>
</dbReference>
<organism evidence="13">
    <name type="scientific">Naegleria gruberi</name>
    <name type="common">Amoeba</name>
    <dbReference type="NCBI Taxonomy" id="5762"/>
    <lineage>
        <taxon>Eukaryota</taxon>
        <taxon>Discoba</taxon>
        <taxon>Heterolobosea</taxon>
        <taxon>Tetramitia</taxon>
        <taxon>Eutetramitia</taxon>
        <taxon>Vahlkampfiidae</taxon>
        <taxon>Naegleria</taxon>
    </lineage>
</organism>
<keyword evidence="5" id="KW-0285">Flavoprotein</keyword>
<accession>D2VET7</accession>
<dbReference type="Pfam" id="PF22924">
    <property type="entry name" value="ACOX_C_alpha1"/>
    <property type="match status" value="1"/>
</dbReference>
<feature type="non-terminal residue" evidence="12">
    <location>
        <position position="459"/>
    </location>
</feature>
<keyword evidence="8" id="KW-0560">Oxidoreductase</keyword>
<dbReference type="GO" id="GO:0005504">
    <property type="term" value="F:fatty acid binding"/>
    <property type="evidence" value="ECO:0007669"/>
    <property type="project" value="TreeGrafter"/>
</dbReference>
<dbReference type="OrthoDB" id="538336at2759"/>
<dbReference type="FunFam" id="2.40.110.10:FF:000005">
    <property type="entry name" value="Acyl-coenzyme A oxidase"/>
    <property type="match status" value="1"/>
</dbReference>
<protein>
    <recommendedName>
        <fullName evidence="4">acyl-CoA oxidase</fullName>
        <ecNumber evidence="4">1.3.3.6</ecNumber>
    </recommendedName>
</protein>
<dbReference type="PANTHER" id="PTHR10909">
    <property type="entry name" value="ELECTRON TRANSPORT OXIDOREDUCTASE"/>
    <property type="match status" value="1"/>
</dbReference>
<evidence type="ECO:0000256" key="7">
    <source>
        <dbReference type="ARBA" id="ARBA00022832"/>
    </source>
</evidence>
<dbReference type="STRING" id="5762.D2VET7"/>
<keyword evidence="6" id="KW-0274">FAD</keyword>
<dbReference type="OMA" id="WKLPGCF"/>
<comment type="subcellular location">
    <subcellularLocation>
        <location evidence="2">Peroxisome</location>
    </subcellularLocation>
</comment>
<dbReference type="Proteomes" id="UP000006671">
    <property type="component" value="Unassembled WGS sequence"/>
</dbReference>
<dbReference type="InterPro" id="IPR055060">
    <property type="entry name" value="ACOX_C_alpha1"/>
</dbReference>
<evidence type="ECO:0000256" key="8">
    <source>
        <dbReference type="ARBA" id="ARBA00023002"/>
    </source>
</evidence>
<evidence type="ECO:0000256" key="4">
    <source>
        <dbReference type="ARBA" id="ARBA00012870"/>
    </source>
</evidence>
<dbReference type="GO" id="GO:0003997">
    <property type="term" value="F:acyl-CoA oxidase activity"/>
    <property type="evidence" value="ECO:0007669"/>
    <property type="project" value="UniProtKB-EC"/>
</dbReference>
<keyword evidence="7" id="KW-0276">Fatty acid metabolism</keyword>
<gene>
    <name evidence="12" type="ORF">NAEGRDRAFT_33525</name>
</gene>
<evidence type="ECO:0000256" key="6">
    <source>
        <dbReference type="ARBA" id="ARBA00022827"/>
    </source>
</evidence>
<dbReference type="InterPro" id="IPR036250">
    <property type="entry name" value="AcylCo_DH-like_C"/>
</dbReference>
<dbReference type="EMBL" id="GG738867">
    <property type="protein sequence ID" value="EFC44562.1"/>
    <property type="molecule type" value="Genomic_DNA"/>
</dbReference>
<evidence type="ECO:0000259" key="11">
    <source>
        <dbReference type="Pfam" id="PF22924"/>
    </source>
</evidence>
<keyword evidence="13" id="KW-1185">Reference proteome</keyword>
<keyword evidence="10" id="KW-0576">Peroxisome</keyword>
<dbReference type="VEuPathDB" id="AmoebaDB:NAEGRDRAFT_33525"/>
<feature type="domain" description="Acyl-CoA oxidase C-alpha1" evidence="11">
    <location>
        <begin position="307"/>
        <end position="457"/>
    </location>
</feature>
<dbReference type="PANTHER" id="PTHR10909:SF352">
    <property type="entry name" value="ACYL-COENZYME A OXIDASE-LIKE PROTEIN"/>
    <property type="match status" value="1"/>
</dbReference>
<dbReference type="eggNOG" id="KOG0135">
    <property type="taxonomic scope" value="Eukaryota"/>
</dbReference>
<comment type="cofactor">
    <cofactor evidence="1">
        <name>FAD</name>
        <dbReference type="ChEBI" id="CHEBI:57692"/>
    </cofactor>
</comment>
<reference evidence="12 13" key="1">
    <citation type="journal article" date="2010" name="Cell">
        <title>The genome of Naegleria gruberi illuminates early eukaryotic versatility.</title>
        <authorList>
            <person name="Fritz-Laylin L.K."/>
            <person name="Prochnik S.E."/>
            <person name="Ginger M.L."/>
            <person name="Dacks J.B."/>
            <person name="Carpenter M.L."/>
            <person name="Field M.C."/>
            <person name="Kuo A."/>
            <person name="Paredez A."/>
            <person name="Chapman J."/>
            <person name="Pham J."/>
            <person name="Shu S."/>
            <person name="Neupane R."/>
            <person name="Cipriano M."/>
            <person name="Mancuso J."/>
            <person name="Tu H."/>
            <person name="Salamov A."/>
            <person name="Lindquist E."/>
            <person name="Shapiro H."/>
            <person name="Lucas S."/>
            <person name="Grigoriev I.V."/>
            <person name="Cande W.Z."/>
            <person name="Fulton C."/>
            <person name="Rokhsar D.S."/>
            <person name="Dawson S.C."/>
        </authorList>
    </citation>
    <scope>NUCLEOTIDE SEQUENCE [LARGE SCALE GENOMIC DNA]</scope>
    <source>
        <strain evidence="12 13">NEG-M</strain>
    </source>
</reference>
<comment type="similarity">
    <text evidence="3">Belongs to the acyl-CoA oxidase family.</text>
</comment>
<dbReference type="SUPFAM" id="SSF56645">
    <property type="entry name" value="Acyl-CoA dehydrogenase NM domain-like"/>
    <property type="match status" value="1"/>
</dbReference>
<dbReference type="Gene3D" id="1.20.140.10">
    <property type="entry name" value="Butyryl-CoA Dehydrogenase, subunit A, domain 3"/>
    <property type="match status" value="1"/>
</dbReference>
<evidence type="ECO:0000256" key="10">
    <source>
        <dbReference type="ARBA" id="ARBA00023140"/>
    </source>
</evidence>
<name>D2VET7_NAEGR</name>
<dbReference type="GO" id="GO:0071949">
    <property type="term" value="F:FAD binding"/>
    <property type="evidence" value="ECO:0007669"/>
    <property type="project" value="InterPro"/>
</dbReference>
<dbReference type="AlphaFoldDB" id="D2VET7"/>
<keyword evidence="9" id="KW-0443">Lipid metabolism</keyword>
<proteinExistence type="inferred from homology"/>
<evidence type="ECO:0000256" key="5">
    <source>
        <dbReference type="ARBA" id="ARBA00022630"/>
    </source>
</evidence>
<dbReference type="EC" id="1.3.3.6" evidence="4"/>
<evidence type="ECO:0000256" key="2">
    <source>
        <dbReference type="ARBA" id="ARBA00004275"/>
    </source>
</evidence>
<evidence type="ECO:0000256" key="9">
    <source>
        <dbReference type="ARBA" id="ARBA00023098"/>
    </source>
</evidence>
<dbReference type="GO" id="GO:0005777">
    <property type="term" value="C:peroxisome"/>
    <property type="evidence" value="ECO:0007669"/>
    <property type="project" value="UniProtKB-SubCell"/>
</dbReference>
<dbReference type="GO" id="GO:0055088">
    <property type="term" value="P:lipid homeostasis"/>
    <property type="evidence" value="ECO:0007669"/>
    <property type="project" value="TreeGrafter"/>
</dbReference>